<dbReference type="PROSITE" id="PS50002">
    <property type="entry name" value="SH3"/>
    <property type="match status" value="2"/>
</dbReference>
<evidence type="ECO:0000256" key="3">
    <source>
        <dbReference type="ARBA" id="ARBA00023043"/>
    </source>
</evidence>
<keyword evidence="3" id="KW-0040">ANK repeat</keyword>
<dbReference type="Gene3D" id="2.30.30.40">
    <property type="entry name" value="SH3 Domains"/>
    <property type="match status" value="2"/>
</dbReference>
<feature type="domain" description="SH2" evidence="10">
    <location>
        <begin position="180"/>
        <end position="272"/>
    </location>
</feature>
<keyword evidence="4" id="KW-0449">Lipoprotein</keyword>
<dbReference type="AlphaFoldDB" id="A0A2U9BMA2"/>
<dbReference type="Pfam" id="PF00017">
    <property type="entry name" value="SH2"/>
    <property type="match status" value="1"/>
</dbReference>
<organism evidence="12 13">
    <name type="scientific">Scophthalmus maximus</name>
    <name type="common">Turbot</name>
    <name type="synonym">Psetta maxima</name>
    <dbReference type="NCBI Taxonomy" id="52904"/>
    <lineage>
        <taxon>Eukaryota</taxon>
        <taxon>Metazoa</taxon>
        <taxon>Chordata</taxon>
        <taxon>Craniata</taxon>
        <taxon>Vertebrata</taxon>
        <taxon>Euteleostomi</taxon>
        <taxon>Actinopterygii</taxon>
        <taxon>Neopterygii</taxon>
        <taxon>Teleostei</taxon>
        <taxon>Neoteleostei</taxon>
        <taxon>Acanthomorphata</taxon>
        <taxon>Carangaria</taxon>
        <taxon>Pleuronectiformes</taxon>
        <taxon>Pleuronectoidei</taxon>
        <taxon>Scophthalmidae</taxon>
        <taxon>Scophthalmus</taxon>
    </lineage>
</organism>
<dbReference type="SUPFAM" id="SSF50044">
    <property type="entry name" value="SH3-domain"/>
    <property type="match status" value="2"/>
</dbReference>
<evidence type="ECO:0000313" key="12">
    <source>
        <dbReference type="EMBL" id="AWP05187.1"/>
    </source>
</evidence>
<dbReference type="PANTHER" id="PTHR46037">
    <property type="entry name" value="PROTEIN ENHANCER OF SEVENLESS 2B"/>
    <property type="match status" value="1"/>
</dbReference>
<dbReference type="PRINTS" id="PR00401">
    <property type="entry name" value="SH2DOMAIN"/>
</dbReference>
<protein>
    <recommendedName>
        <fullName evidence="6">Osteoclast-stimulating factor 1</fullName>
    </recommendedName>
</protein>
<gene>
    <name evidence="12" type="ORF">SMAX5B_013005</name>
</gene>
<evidence type="ECO:0000256" key="9">
    <source>
        <dbReference type="SAM" id="MobiDB-lite"/>
    </source>
</evidence>
<dbReference type="SMART" id="SM00252">
    <property type="entry name" value="SH2"/>
    <property type="match status" value="1"/>
</dbReference>
<evidence type="ECO:0000256" key="6">
    <source>
        <dbReference type="ARBA" id="ARBA00040640"/>
    </source>
</evidence>
<evidence type="ECO:0000256" key="4">
    <source>
        <dbReference type="ARBA" id="ARBA00023288"/>
    </source>
</evidence>
<feature type="region of interest" description="Disordered" evidence="9">
    <location>
        <begin position="42"/>
        <end position="70"/>
    </location>
</feature>
<evidence type="ECO:0000256" key="5">
    <source>
        <dbReference type="ARBA" id="ARBA00037432"/>
    </source>
</evidence>
<dbReference type="Gene3D" id="3.30.505.10">
    <property type="entry name" value="SH2 domain"/>
    <property type="match status" value="1"/>
</dbReference>
<reference evidence="12 13" key="1">
    <citation type="submission" date="2017-12" db="EMBL/GenBank/DDBJ databases">
        <title>Integrating genomic resources of turbot (Scophthalmus maximus) in depth evaluation of genetic and physical mapping variation across individuals.</title>
        <authorList>
            <person name="Martinez P."/>
        </authorList>
    </citation>
    <scope>NUCLEOTIDE SEQUENCE [LARGE SCALE GENOMIC DNA]</scope>
</reference>
<dbReference type="InterPro" id="IPR000980">
    <property type="entry name" value="SH2"/>
</dbReference>
<feature type="region of interest" description="Disordered" evidence="9">
    <location>
        <begin position="83"/>
        <end position="106"/>
    </location>
</feature>
<sequence>MPLFVQLRRSWTSSSAGSLAARPRLVASDRVAVAEESCLVTRELQGSRRPPSAPTTPPPQTTHSKASTGGDVVLRAAIGGPVCRTAPADSPSGASGKQGQTVPTNIPNVTRRRAVGTVRSLTMEAAAKYDFEATDDDELSFREGDQLKILQTTGNWYMAELSGVEGLVPKNFISFHLPSWYDEDAGHSEAQRTLMSRPVGAFLMWSTQNAAAGEFSLSVRHETNVQHFKVLRDREGQYYLWSEKFPSLNQLVKYYKTKSVAKKTLIFLQETKWRRGRSDSLPPLPASPAAAPPADLTLPSAPPQHDAPSSTQVRAEYSFLAIETDELGFSAGDVIEVLERLDQAWWRGRLRGKTGLFPSNYTEPI</sequence>
<evidence type="ECO:0000256" key="1">
    <source>
        <dbReference type="ARBA" id="ARBA00022443"/>
    </source>
</evidence>
<evidence type="ECO:0000259" key="11">
    <source>
        <dbReference type="PROSITE" id="PS50002"/>
    </source>
</evidence>
<dbReference type="SMART" id="SM00326">
    <property type="entry name" value="SH3"/>
    <property type="match status" value="2"/>
</dbReference>
<feature type="compositionally biased region" description="Pro residues" evidence="9">
    <location>
        <begin position="51"/>
        <end position="60"/>
    </location>
</feature>
<dbReference type="InterPro" id="IPR043539">
    <property type="entry name" value="Grb2-like"/>
</dbReference>
<dbReference type="EMBL" id="CP026250">
    <property type="protein sequence ID" value="AWP05187.1"/>
    <property type="molecule type" value="Genomic_DNA"/>
</dbReference>
<evidence type="ECO:0000313" key="13">
    <source>
        <dbReference type="Proteomes" id="UP000246464"/>
    </source>
</evidence>
<dbReference type="Pfam" id="PF00018">
    <property type="entry name" value="SH3_1"/>
    <property type="match status" value="2"/>
</dbReference>
<keyword evidence="13" id="KW-1185">Reference proteome</keyword>
<proteinExistence type="predicted"/>
<dbReference type="Proteomes" id="UP000246464">
    <property type="component" value="Chromosome 8"/>
</dbReference>
<dbReference type="InterPro" id="IPR001452">
    <property type="entry name" value="SH3_domain"/>
</dbReference>
<evidence type="ECO:0000256" key="7">
    <source>
        <dbReference type="PROSITE-ProRule" id="PRU00191"/>
    </source>
</evidence>
<feature type="domain" description="SH3" evidence="11">
    <location>
        <begin position="308"/>
        <end position="365"/>
    </location>
</feature>
<dbReference type="PROSITE" id="PS50001">
    <property type="entry name" value="SH2"/>
    <property type="match status" value="1"/>
</dbReference>
<keyword evidence="1 8" id="KW-0728">SH3 domain</keyword>
<feature type="region of interest" description="Disordered" evidence="9">
    <location>
        <begin position="276"/>
        <end position="309"/>
    </location>
</feature>
<dbReference type="CDD" id="cd09941">
    <property type="entry name" value="SH2_Grb2_like"/>
    <property type="match status" value="1"/>
</dbReference>
<feature type="domain" description="SH3" evidence="11">
    <location>
        <begin position="120"/>
        <end position="178"/>
    </location>
</feature>
<comment type="function">
    <text evidence="5">Induces bone resorption, acting probably through a signaling cascade which results in the secretion of factor(s) enhancing osteoclast formation and activity.</text>
</comment>
<feature type="compositionally biased region" description="Low complexity" evidence="9">
    <location>
        <begin position="287"/>
        <end position="299"/>
    </location>
</feature>
<dbReference type="InterPro" id="IPR036860">
    <property type="entry name" value="SH2_dom_sf"/>
</dbReference>
<evidence type="ECO:0000256" key="8">
    <source>
        <dbReference type="PROSITE-ProRule" id="PRU00192"/>
    </source>
</evidence>
<feature type="compositionally biased region" description="Polar residues" evidence="9">
    <location>
        <begin position="92"/>
        <end position="106"/>
    </location>
</feature>
<keyword evidence="2 7" id="KW-0727">SH2 domain</keyword>
<name>A0A2U9BMA2_SCOMX</name>
<dbReference type="PRINTS" id="PR00452">
    <property type="entry name" value="SH3DOMAIN"/>
</dbReference>
<dbReference type="FunFam" id="2.30.30.40:FF:000072">
    <property type="entry name" value="Unconventional Myosin IB"/>
    <property type="match status" value="1"/>
</dbReference>
<dbReference type="InterPro" id="IPR036028">
    <property type="entry name" value="SH3-like_dom_sf"/>
</dbReference>
<evidence type="ECO:0000256" key="2">
    <source>
        <dbReference type="ARBA" id="ARBA00022999"/>
    </source>
</evidence>
<evidence type="ECO:0000259" key="10">
    <source>
        <dbReference type="PROSITE" id="PS50001"/>
    </source>
</evidence>
<dbReference type="SUPFAM" id="SSF55550">
    <property type="entry name" value="SH2 domain"/>
    <property type="match status" value="1"/>
</dbReference>
<dbReference type="STRING" id="52904.ENSSMAP00000034575"/>
<accession>A0A2U9BMA2</accession>